<dbReference type="Gene3D" id="3.40.50.720">
    <property type="entry name" value="NAD(P)-binding Rossmann-like Domain"/>
    <property type="match status" value="1"/>
</dbReference>
<keyword evidence="5" id="KW-1185">Reference proteome</keyword>
<dbReference type="InterPro" id="IPR011032">
    <property type="entry name" value="GroES-like_sf"/>
</dbReference>
<evidence type="ECO:0000259" key="3">
    <source>
        <dbReference type="Pfam" id="PF08240"/>
    </source>
</evidence>
<organism evidence="4 5">
    <name type="scientific">Alkalicoccobacillus plakortidis</name>
    <dbReference type="NCBI Taxonomy" id="444060"/>
    <lineage>
        <taxon>Bacteria</taxon>
        <taxon>Bacillati</taxon>
        <taxon>Bacillota</taxon>
        <taxon>Bacilli</taxon>
        <taxon>Bacillales</taxon>
        <taxon>Bacillaceae</taxon>
        <taxon>Alkalicoccobacillus</taxon>
    </lineage>
</organism>
<evidence type="ECO:0000259" key="2">
    <source>
        <dbReference type="Pfam" id="PF00107"/>
    </source>
</evidence>
<dbReference type="PANTHER" id="PTHR43401:SF2">
    <property type="entry name" value="L-THREONINE 3-DEHYDROGENASE"/>
    <property type="match status" value="1"/>
</dbReference>
<name>A0ABT0XLW3_9BACI</name>
<dbReference type="Gene3D" id="3.90.180.10">
    <property type="entry name" value="Medium-chain alcohol dehydrogenases, catalytic domain"/>
    <property type="match status" value="1"/>
</dbReference>
<feature type="domain" description="Alcohol dehydrogenase-like C-terminal" evidence="2">
    <location>
        <begin position="137"/>
        <end position="262"/>
    </location>
</feature>
<dbReference type="EMBL" id="JAMQJY010000001">
    <property type="protein sequence ID" value="MCM2676214.1"/>
    <property type="molecule type" value="Genomic_DNA"/>
</dbReference>
<dbReference type="Pfam" id="PF08240">
    <property type="entry name" value="ADH_N"/>
    <property type="match status" value="1"/>
</dbReference>
<evidence type="ECO:0000313" key="5">
    <source>
        <dbReference type="Proteomes" id="UP001203665"/>
    </source>
</evidence>
<evidence type="ECO:0000256" key="1">
    <source>
        <dbReference type="ARBA" id="ARBA00023002"/>
    </source>
</evidence>
<dbReference type="Proteomes" id="UP001203665">
    <property type="component" value="Unassembled WGS sequence"/>
</dbReference>
<proteinExistence type="predicted"/>
<keyword evidence="1" id="KW-0560">Oxidoreductase</keyword>
<dbReference type="InterPro" id="IPR013154">
    <property type="entry name" value="ADH-like_N"/>
</dbReference>
<dbReference type="InterPro" id="IPR013149">
    <property type="entry name" value="ADH-like_C"/>
</dbReference>
<evidence type="ECO:0000313" key="4">
    <source>
        <dbReference type="EMBL" id="MCM2676214.1"/>
    </source>
</evidence>
<protein>
    <submittedName>
        <fullName evidence="4">Alcohol dehydrogenase catalytic domain-containing protein</fullName>
    </submittedName>
</protein>
<dbReference type="PANTHER" id="PTHR43401">
    <property type="entry name" value="L-THREONINE 3-DEHYDROGENASE"/>
    <property type="match status" value="1"/>
</dbReference>
<dbReference type="SUPFAM" id="SSF51735">
    <property type="entry name" value="NAD(P)-binding Rossmann-fold domains"/>
    <property type="match status" value="1"/>
</dbReference>
<dbReference type="InterPro" id="IPR050129">
    <property type="entry name" value="Zn_alcohol_dh"/>
</dbReference>
<dbReference type="SUPFAM" id="SSF50129">
    <property type="entry name" value="GroES-like"/>
    <property type="match status" value="1"/>
</dbReference>
<comment type="caution">
    <text evidence="4">The sequence shown here is derived from an EMBL/GenBank/DDBJ whole genome shotgun (WGS) entry which is preliminary data.</text>
</comment>
<dbReference type="InterPro" id="IPR036291">
    <property type="entry name" value="NAD(P)-bd_dom_sf"/>
</dbReference>
<dbReference type="Pfam" id="PF00107">
    <property type="entry name" value="ADH_zinc_N"/>
    <property type="match status" value="1"/>
</dbReference>
<reference evidence="4" key="1">
    <citation type="submission" date="2022-06" db="EMBL/GenBank/DDBJ databases">
        <title>Alkalicoccobacillus porphyridii sp. nov., isolated from a marine red alga, Porphyridium purpureum and reclassification of Shouchella plakortidis and Shouchella gibsonii as Alkalicoccobacillus plakortidis comb. nov. and Alkalicoccobacillus gibsonii comb. nov.</title>
        <authorList>
            <person name="Kim K.H."/>
            <person name="Lee J.K."/>
            <person name="Han D.M."/>
            <person name="Baek J.H."/>
            <person name="Jeon C.O."/>
        </authorList>
    </citation>
    <scope>NUCLEOTIDE SEQUENCE</scope>
    <source>
        <strain evidence="4">DSM 19153</strain>
    </source>
</reference>
<dbReference type="RefSeq" id="WP_251608037.1">
    <property type="nucleotide sequence ID" value="NZ_JAMQJY010000001.1"/>
</dbReference>
<feature type="domain" description="Alcohol dehydrogenase-like N-terminal" evidence="3">
    <location>
        <begin position="2"/>
        <end position="98"/>
    </location>
</feature>
<accession>A0ABT0XLW3</accession>
<sequence length="305" mass="32518">MLGICGTDLSIFAGTHPRAQENLTMGHEFSGTIENGHPSLPAGTKVTVNPLLSCGQCTPCTTGHPHVCETLKLIGIDCDGGMAEFVDVPVGNIVTLPEQMPLEVGALAEPVAVTVHAIRQGGYTPGDRALVFGAGTIGLCLALTLRATGASEVVIVETNAHRLKKAEELGFVAINPLDTPVMDFVNTQTNGSGYDCVFDCAGHPAVLANVMESVRVRGKIVIIAGYKKPAEVNLLKGMFKELSIQFVRVYTDKDFDIALDLLMKHDQYQAIITHTLPPEEAKEGFDLLTQSSDAVKVLFDFTGEA</sequence>
<gene>
    <name evidence="4" type="ORF">NDM98_12390</name>
</gene>